<dbReference type="SUPFAM" id="SSF47384">
    <property type="entry name" value="Homodimeric domain of signal transducing histidine kinase"/>
    <property type="match status" value="1"/>
</dbReference>
<reference evidence="10 11" key="1">
    <citation type="submission" date="2019-03" db="EMBL/GenBank/DDBJ databases">
        <title>Ramlibacter sp. 18x22-1, whole genome shotgun sequence.</title>
        <authorList>
            <person name="Zhang X."/>
            <person name="Feng G."/>
            <person name="Zhu H."/>
        </authorList>
    </citation>
    <scope>NUCLEOTIDE SEQUENCE [LARGE SCALE GENOMIC DNA]</scope>
    <source>
        <strain evidence="10 11">18x22-1</strain>
    </source>
</reference>
<dbReference type="Gene3D" id="1.10.287.130">
    <property type="match status" value="1"/>
</dbReference>
<feature type="transmembrane region" description="Helical" evidence="7">
    <location>
        <begin position="63"/>
        <end position="83"/>
    </location>
</feature>
<dbReference type="InterPro" id="IPR004358">
    <property type="entry name" value="Sig_transdc_His_kin-like_C"/>
</dbReference>
<dbReference type="Pfam" id="PF02518">
    <property type="entry name" value="HATPase_c"/>
    <property type="match status" value="1"/>
</dbReference>
<accession>A0A4Z0BNE0</accession>
<comment type="catalytic activity">
    <reaction evidence="1">
        <text>ATP + protein L-histidine = ADP + protein N-phospho-L-histidine.</text>
        <dbReference type="EC" id="2.7.13.3"/>
    </reaction>
</comment>
<dbReference type="AlphaFoldDB" id="A0A4Z0BNE0"/>
<dbReference type="PROSITE" id="PS50110">
    <property type="entry name" value="RESPONSE_REGULATORY"/>
    <property type="match status" value="1"/>
</dbReference>
<evidence type="ECO:0000256" key="7">
    <source>
        <dbReference type="SAM" id="Phobius"/>
    </source>
</evidence>
<keyword evidence="7" id="KW-1133">Transmembrane helix</keyword>
<feature type="region of interest" description="Disordered" evidence="6">
    <location>
        <begin position="11"/>
        <end position="32"/>
    </location>
</feature>
<dbReference type="InterPro" id="IPR005467">
    <property type="entry name" value="His_kinase_dom"/>
</dbReference>
<dbReference type="CDD" id="cd00082">
    <property type="entry name" value="HisKA"/>
    <property type="match status" value="1"/>
</dbReference>
<keyword evidence="7" id="KW-0472">Membrane</keyword>
<dbReference type="EMBL" id="SMLK01000004">
    <property type="protein sequence ID" value="TFZ00282.1"/>
    <property type="molecule type" value="Genomic_DNA"/>
</dbReference>
<evidence type="ECO:0000256" key="3">
    <source>
        <dbReference type="ARBA" id="ARBA00022553"/>
    </source>
</evidence>
<dbReference type="InterPro" id="IPR036097">
    <property type="entry name" value="HisK_dim/P_sf"/>
</dbReference>
<evidence type="ECO:0000313" key="11">
    <source>
        <dbReference type="Proteomes" id="UP000297839"/>
    </source>
</evidence>
<feature type="transmembrane region" description="Helical" evidence="7">
    <location>
        <begin position="152"/>
        <end position="174"/>
    </location>
</feature>
<dbReference type="PANTHER" id="PTHR45339:SF1">
    <property type="entry name" value="HYBRID SIGNAL TRANSDUCTION HISTIDINE KINASE J"/>
    <property type="match status" value="1"/>
</dbReference>
<dbReference type="GO" id="GO:0000155">
    <property type="term" value="F:phosphorelay sensor kinase activity"/>
    <property type="evidence" value="ECO:0007669"/>
    <property type="project" value="InterPro"/>
</dbReference>
<dbReference type="Proteomes" id="UP000297839">
    <property type="component" value="Unassembled WGS sequence"/>
</dbReference>
<dbReference type="Pfam" id="PF00072">
    <property type="entry name" value="Response_reg"/>
    <property type="match status" value="1"/>
</dbReference>
<dbReference type="SUPFAM" id="SSF52172">
    <property type="entry name" value="CheY-like"/>
    <property type="match status" value="1"/>
</dbReference>
<dbReference type="PANTHER" id="PTHR45339">
    <property type="entry name" value="HYBRID SIGNAL TRANSDUCTION HISTIDINE KINASE J"/>
    <property type="match status" value="1"/>
</dbReference>
<comment type="caution">
    <text evidence="10">The sequence shown here is derived from an EMBL/GenBank/DDBJ whole genome shotgun (WGS) entry which is preliminary data.</text>
</comment>
<dbReference type="InterPro" id="IPR036890">
    <property type="entry name" value="HATPase_C_sf"/>
</dbReference>
<dbReference type="OrthoDB" id="6114847at2"/>
<dbReference type="Gene3D" id="3.30.565.10">
    <property type="entry name" value="Histidine kinase-like ATPase, C-terminal domain"/>
    <property type="match status" value="1"/>
</dbReference>
<keyword evidence="11" id="KW-1185">Reference proteome</keyword>
<dbReference type="SMART" id="SM00388">
    <property type="entry name" value="HisKA"/>
    <property type="match status" value="1"/>
</dbReference>
<organism evidence="10 11">
    <name type="scientific">Ramlibacter humi</name>
    <dbReference type="NCBI Taxonomy" id="2530451"/>
    <lineage>
        <taxon>Bacteria</taxon>
        <taxon>Pseudomonadati</taxon>
        <taxon>Pseudomonadota</taxon>
        <taxon>Betaproteobacteria</taxon>
        <taxon>Burkholderiales</taxon>
        <taxon>Comamonadaceae</taxon>
        <taxon>Ramlibacter</taxon>
    </lineage>
</organism>
<dbReference type="PROSITE" id="PS50109">
    <property type="entry name" value="HIS_KIN"/>
    <property type="match status" value="1"/>
</dbReference>
<dbReference type="PRINTS" id="PR00344">
    <property type="entry name" value="BCTRLSENSOR"/>
</dbReference>
<dbReference type="InterPro" id="IPR011006">
    <property type="entry name" value="CheY-like_superfamily"/>
</dbReference>
<feature type="domain" description="Histidine kinase" evidence="8">
    <location>
        <begin position="271"/>
        <end position="489"/>
    </location>
</feature>
<dbReference type="Gene3D" id="3.40.50.2300">
    <property type="match status" value="1"/>
</dbReference>
<dbReference type="SUPFAM" id="SSF55874">
    <property type="entry name" value="ATPase domain of HSP90 chaperone/DNA topoisomerase II/histidine kinase"/>
    <property type="match status" value="1"/>
</dbReference>
<dbReference type="Pfam" id="PF00512">
    <property type="entry name" value="HisKA"/>
    <property type="match status" value="1"/>
</dbReference>
<dbReference type="SMART" id="SM00448">
    <property type="entry name" value="REC"/>
    <property type="match status" value="1"/>
</dbReference>
<evidence type="ECO:0000259" key="8">
    <source>
        <dbReference type="PROSITE" id="PS50109"/>
    </source>
</evidence>
<evidence type="ECO:0000256" key="2">
    <source>
        <dbReference type="ARBA" id="ARBA00012438"/>
    </source>
</evidence>
<protein>
    <recommendedName>
        <fullName evidence="2">histidine kinase</fullName>
        <ecNumber evidence="2">2.7.13.3</ecNumber>
    </recommendedName>
</protein>
<keyword evidence="7" id="KW-0812">Transmembrane</keyword>
<feature type="modified residue" description="4-aspartylphosphate" evidence="5">
    <location>
        <position position="559"/>
    </location>
</feature>
<evidence type="ECO:0000256" key="4">
    <source>
        <dbReference type="ARBA" id="ARBA00023012"/>
    </source>
</evidence>
<sequence length="628" mass="68171">MSIPLSPELVPEQDLGVPSSAPARPVLSSSHPNDTAQAAAASVDIGLEEEIARRMTARYVANLRQTGVVANLGTALLFAGFFWHHKDAAILACLAVVFLLGSAWSSVGRWPMDRLMRQSRMDEEQQILLFASACSLAYGASAFVLYSRGDAFANAVLVLGYVMALHSTASGTFWLKRPMIAACSLMGGGIALRFALEPDFIHRFIATGVVFFTAMQVTFAMQAHRMQAESIRQLILNERLAARLDEQARLADAASLQAERASLEKSRFLAAASHDLRQPLHAVCLLTDLVSTAHRAEDRHDEQFSRLARSVFELSETVDAILDLSRLDAGDEPPRQEPVRVADMIAVLHRRYAARGAQKGLALRFFHRGQTVLADRRMLERLLGNLVDNAIKYTDAGGILVAARTVFHQGQRQVRFEVRDSGVGIAPALHDQVFEEFFQVGNAARDRKEGLGLGLSIVHRMARAMDASVGLRSAPGAGSTFWVRLRSAPPSASDDTPEVRGAGDLADLRGVRALVVDNEWQIVEAASAVLTRAGARVTPAATSQEALAAPGDFDVAVLDYRLRGEMTGVQLARVLRERLGERLAILIITGDRALPDAGELRQAGLQVLFKPLRAAAFTAAVAQVLGRR</sequence>
<dbReference type="CDD" id="cd00156">
    <property type="entry name" value="REC"/>
    <property type="match status" value="1"/>
</dbReference>
<keyword evidence="4" id="KW-0902">Two-component regulatory system</keyword>
<dbReference type="EC" id="2.7.13.3" evidence="2"/>
<proteinExistence type="predicted"/>
<evidence type="ECO:0000256" key="1">
    <source>
        <dbReference type="ARBA" id="ARBA00000085"/>
    </source>
</evidence>
<feature type="transmembrane region" description="Helical" evidence="7">
    <location>
        <begin position="89"/>
        <end position="107"/>
    </location>
</feature>
<feature type="transmembrane region" description="Helical" evidence="7">
    <location>
        <begin position="127"/>
        <end position="146"/>
    </location>
</feature>
<evidence type="ECO:0000313" key="10">
    <source>
        <dbReference type="EMBL" id="TFZ00282.1"/>
    </source>
</evidence>
<dbReference type="RefSeq" id="WP_135250468.1">
    <property type="nucleotide sequence ID" value="NZ_SMLK01000004.1"/>
</dbReference>
<dbReference type="SMART" id="SM00387">
    <property type="entry name" value="HATPase_c"/>
    <property type="match status" value="1"/>
</dbReference>
<name>A0A4Z0BNE0_9BURK</name>
<feature type="transmembrane region" description="Helical" evidence="7">
    <location>
        <begin position="202"/>
        <end position="223"/>
    </location>
</feature>
<feature type="domain" description="Response regulatory" evidence="9">
    <location>
        <begin position="512"/>
        <end position="625"/>
    </location>
</feature>
<gene>
    <name evidence="10" type="ORF">EZ216_14375</name>
</gene>
<dbReference type="InterPro" id="IPR003594">
    <property type="entry name" value="HATPase_dom"/>
</dbReference>
<evidence type="ECO:0000256" key="5">
    <source>
        <dbReference type="PROSITE-ProRule" id="PRU00169"/>
    </source>
</evidence>
<keyword evidence="3 5" id="KW-0597">Phosphoprotein</keyword>
<dbReference type="InterPro" id="IPR001789">
    <property type="entry name" value="Sig_transdc_resp-reg_receiver"/>
</dbReference>
<evidence type="ECO:0000259" key="9">
    <source>
        <dbReference type="PROSITE" id="PS50110"/>
    </source>
</evidence>
<evidence type="ECO:0000256" key="6">
    <source>
        <dbReference type="SAM" id="MobiDB-lite"/>
    </source>
</evidence>
<dbReference type="InterPro" id="IPR003661">
    <property type="entry name" value="HisK_dim/P_dom"/>
</dbReference>